<feature type="region of interest" description="Disordered" evidence="1">
    <location>
        <begin position="310"/>
        <end position="337"/>
    </location>
</feature>
<evidence type="ECO:0000313" key="3">
    <source>
        <dbReference type="Proteomes" id="UP000594342"/>
    </source>
</evidence>
<dbReference type="SUPFAM" id="SSF53300">
    <property type="entry name" value="vWA-like"/>
    <property type="match status" value="1"/>
</dbReference>
<keyword evidence="3" id="KW-1185">Reference proteome</keyword>
<dbReference type="CDD" id="cd00198">
    <property type="entry name" value="vWFA"/>
    <property type="match status" value="1"/>
</dbReference>
<dbReference type="EMBL" id="UPSH01000001">
    <property type="protein sequence ID" value="VBB18249.1"/>
    <property type="molecule type" value="Genomic_DNA"/>
</dbReference>
<accession>A0A5K0U836</accession>
<feature type="compositionally biased region" description="Polar residues" evidence="1">
    <location>
        <begin position="10"/>
        <end position="40"/>
    </location>
</feature>
<feature type="compositionally biased region" description="Acidic residues" evidence="1">
    <location>
        <begin position="1041"/>
        <end position="1056"/>
    </location>
</feature>
<reference evidence="2 3" key="1">
    <citation type="submission" date="2018-10" db="EMBL/GenBank/DDBJ databases">
        <authorList>
            <consortium name="IHU Genomes"/>
        </authorList>
    </citation>
    <scope>NUCLEOTIDE SEQUENCE [LARGE SCALE GENOMIC DNA]</scope>
    <source>
        <strain evidence="2 3">A1</strain>
    </source>
</reference>
<evidence type="ECO:0000313" key="2">
    <source>
        <dbReference type="EMBL" id="VBB18249.1"/>
    </source>
</evidence>
<feature type="region of interest" description="Disordered" evidence="1">
    <location>
        <begin position="1277"/>
        <end position="1320"/>
    </location>
</feature>
<feature type="region of interest" description="Disordered" evidence="1">
    <location>
        <begin position="1001"/>
        <end position="1061"/>
    </location>
</feature>
<dbReference type="Gene3D" id="3.40.50.410">
    <property type="entry name" value="von Willebrand factor, type A domain"/>
    <property type="match status" value="1"/>
</dbReference>
<dbReference type="InterPro" id="IPR036465">
    <property type="entry name" value="vWFA_dom_sf"/>
</dbReference>
<evidence type="ECO:0000256" key="1">
    <source>
        <dbReference type="SAM" id="MobiDB-lite"/>
    </source>
</evidence>
<comment type="caution">
    <text evidence="2">The sequence shown here is derived from an EMBL/GenBank/DDBJ whole genome shotgun (WGS) entry which is preliminary data.</text>
</comment>
<name>A0A5K0U836_9VIRU</name>
<evidence type="ECO:0008006" key="4">
    <source>
        <dbReference type="Google" id="ProtNLM"/>
    </source>
</evidence>
<feature type="compositionally biased region" description="Acidic residues" evidence="1">
    <location>
        <begin position="1013"/>
        <end position="1034"/>
    </location>
</feature>
<feature type="region of interest" description="Disordered" evidence="1">
    <location>
        <begin position="1"/>
        <end position="44"/>
    </location>
</feature>
<feature type="compositionally biased region" description="Acidic residues" evidence="1">
    <location>
        <begin position="316"/>
        <end position="331"/>
    </location>
</feature>
<sequence length="1385" mass="159018">MPQKHKKVTQTKNSIPKNATVAKVSSKNDSITKNDTQNDSNKTKISTEKVSNDHVVESIFTELKCDVKQNTPIFFVDVSGSTESRLYTKGEKQIQVMDYEFILVKKISQKMGFNNCHLICWSTKAKLYRNVNPLDLKRLREIKKEIKSIVSGTHMMSGFSLIENDMLSDENDKITDLIILTDGEIDDSKKTIHEKITELSGKSANIRIIAVERGKKDYLNENCQVGNKLFGYIRDGGMTRMVSRFSIFNSLRKEFVNFSNPRVPDGYAPFGNNQMFKKSDFRKFMMYVDDELRKMAENLTPVTVVVSKGKSKKYDSDDESEDVDDDNDIDITSDTSSNKSIKSITKQGAMYGVTTKNDVLRFTHSITLPIYHCTKNMSYGEQMAVIDIFSGMYKRFPEGYDLYQDARKLLIDEINNHIQGRATTFTDSKRKQHLRIENTNMDLMNDVRSSIQGPAPDDKLITSFLIRSTKGHNFVVRCSPKSTLADIDLDKVTYRNSCIVVGKYKVPLMFAPGSSPSNIQSAIQMCRLYYARTLNISPSNPNIWYYLAVDYMLLKLSIKSHTEQKIKDALSDTVLQYQTLITAFLEEEVHSVGRRFIDVVCYNKKLKIEYKVLKNAVKYSGLQINPLSLFMLIVDTFIVDKFDKKVDMEEFSNGVINMCSKQIGIDLNIDVDENELLKAKPLTLVFPSNTVSGSGDTSDSKNYRSSLKQLAESLLSHAEKSKPTTLCFDIVTSDIYTVQSHKFTELDIVCPSRTLPNVPDTVENYPCTVCGQLLSISVSPKTTNKDLKKIEKHFEKVVLCDGDLLPNIVNSILFTDLGMMDGETGDDTLFAPETFKTKDEFVKFKNITIVDPISSSKMRINTQEEFMRMVRAKFPFIADLDMSNVALAGGFVRSILLRQEMKDFDFFFHSLETEEEFKNRLDKLVVDLTNNVRRYHAQFGRNVKFGMFFKPMFNVLEMICFEDPSDHINENFTLENFHAYKYRSLRRYNGDVKKLRDPIVVVKTEKENQPADASDEDSDQEDNNMIGNDDDENSDNNSNDSDSDDSDNSSDSDNDENSYRKRSKVKRDTYYFEDGDEHGIRMRHRFQFVLCKYRTKNDVIKTFDMFPSKVLFDGEKVYFTEKSLRAYRYMINEIRLDGGSTLFKHRLSKYFKYGFSIVFPPNDRDWKGKNHSNNYNLKDAKYQGLDENKGPLSFKIRKMYDNIIIVSHNSNIEKMLERNEQLENSAKEDGQGLYISSLFCSFVSVLRYIDINGIDYVFPQLPKIDFRDSGLSNNLNANSKKSRHIGTKTTTKLSSKVEKDTQPDNMIENAESDDEQQTPINKTDVDDITIDNMPFTTSGIKFKNRTLNVGFVDKCDALYSNRKWYKEFYTSMLLTDFADNNDDDD</sequence>
<dbReference type="Pfam" id="PF26128">
    <property type="entry name" value="Gad2"/>
    <property type="match status" value="1"/>
</dbReference>
<dbReference type="Proteomes" id="UP000594342">
    <property type="component" value="Unassembled WGS sequence"/>
</dbReference>
<gene>
    <name evidence="2" type="ORF">YASMINEVIRUS_712</name>
</gene>
<protein>
    <recommendedName>
        <fullName evidence="4">VWFA domain-containing protein</fullName>
    </recommendedName>
</protein>
<proteinExistence type="predicted"/>
<organism evidence="2 3">
    <name type="scientific">Yasminevirus sp. GU-2018</name>
    <dbReference type="NCBI Taxonomy" id="2420051"/>
    <lineage>
        <taxon>Viruses</taxon>
        <taxon>Varidnaviria</taxon>
        <taxon>Bamfordvirae</taxon>
        <taxon>Nucleocytoviricota</taxon>
        <taxon>Megaviricetes</taxon>
        <taxon>Imitervirales</taxon>
        <taxon>Mimiviridae</taxon>
        <taxon>Klosneuvirinae</taxon>
        <taxon>Yasminevirus</taxon>
        <taxon>Yasminevirus saudimassiliense</taxon>
    </lineage>
</organism>